<organism evidence="1 2">
    <name type="scientific">Sphaerospermopsis torques-reginae ITEP-024</name>
    <dbReference type="NCBI Taxonomy" id="984208"/>
    <lineage>
        <taxon>Bacteria</taxon>
        <taxon>Bacillati</taxon>
        <taxon>Cyanobacteriota</taxon>
        <taxon>Cyanophyceae</taxon>
        <taxon>Nostocales</taxon>
        <taxon>Aphanizomenonaceae</taxon>
        <taxon>Sphaerospermopsis</taxon>
        <taxon>Sphaerospermopsis torques-reginae</taxon>
    </lineage>
</organism>
<gene>
    <name evidence="1" type="ORF">K2F26_00940</name>
</gene>
<protein>
    <submittedName>
        <fullName evidence="1">Uncharacterized protein</fullName>
    </submittedName>
</protein>
<name>A0ABX8X011_9CYAN</name>
<proteinExistence type="predicted"/>
<dbReference type="Proteomes" id="UP000826540">
    <property type="component" value="Chromosome"/>
</dbReference>
<dbReference type="EMBL" id="CP080598">
    <property type="protein sequence ID" value="QYX32036.1"/>
    <property type="molecule type" value="Genomic_DNA"/>
</dbReference>
<keyword evidence="2" id="KW-1185">Reference proteome</keyword>
<accession>A0ABX8X011</accession>
<dbReference type="RefSeq" id="WP_220610002.1">
    <property type="nucleotide sequence ID" value="NZ_CP080598.1"/>
</dbReference>
<reference evidence="1 2" key="1">
    <citation type="journal article" date="2022" name="J. Am. Chem. Soc.">
        <title>Biosynthesis of Guanitoxin Enables Global Environmental Detection in Freshwater Cyanobacteria.</title>
        <authorList>
            <person name="Lima S.T."/>
            <person name="Fallon T.R."/>
            <person name="Cordoza J.L."/>
            <person name="Chekan J.R."/>
            <person name="Delbaje E."/>
            <person name="Hopiavuori A.R."/>
            <person name="Alvarenga D.O."/>
            <person name="Wood S.M."/>
            <person name="Luhavaya H."/>
            <person name="Baumgartner J.T."/>
            <person name="Dorr F.A."/>
            <person name="Etchegaray A."/>
            <person name="Pinto E."/>
            <person name="McKinnie S.M.K."/>
            <person name="Fiore M.F."/>
            <person name="Moore B.S."/>
        </authorList>
    </citation>
    <scope>NUCLEOTIDE SEQUENCE [LARGE SCALE GENOMIC DNA]</scope>
    <source>
        <strain evidence="1 2">ITEP-024</strain>
    </source>
</reference>
<evidence type="ECO:0000313" key="2">
    <source>
        <dbReference type="Proteomes" id="UP000826540"/>
    </source>
</evidence>
<evidence type="ECO:0000313" key="1">
    <source>
        <dbReference type="EMBL" id="QYX32036.1"/>
    </source>
</evidence>
<sequence>MRVTLYCWQLFLSDRSISSLFHFGNIGTSQMCKFIFIYGNNMYKGSDMIEPQRAQRTQR</sequence>